<dbReference type="SUPFAM" id="SSF53474">
    <property type="entry name" value="alpha/beta-Hydrolases"/>
    <property type="match status" value="1"/>
</dbReference>
<evidence type="ECO:0000256" key="7">
    <source>
        <dbReference type="ARBA" id="ARBA00023157"/>
    </source>
</evidence>
<evidence type="ECO:0000256" key="8">
    <source>
        <dbReference type="SAM" id="SignalP"/>
    </source>
</evidence>
<gene>
    <name evidence="9" type="ORF">WKW77_32765</name>
</gene>
<sequence>MTPRPFAVARTKRFLAWAAITASCGAAMLSACGGGGGGGGGGGFASVTGPALPQLAAAQPGKLANCTSLTGFTFANTTITSASLVAADAVTSTADGVTLKLPAHCVVVGKMNPRTGIDGKSYAINFEMRLPSSWSGRFFHQVNGGNDGFITTDTTRAFGRKLGGSPTSNGLIEGFAVLTSDAGHAPNSASYPNDPATGLGISGQVFGLDPQARKDYGYAAVGSLTPMAKSLIAAAYGRGPDRSYMVGASNGGRHAMVAAARYAADYDGILAGSPGFNLPKSRIAEEWANQILMGAATSIDPVTNRPAIWSSFSLVDLTYVSNRVLAKCDALDGAVDGIVQDVQGCQSAFSLANDVATCAAGQAPDGTCLTSVQKTALAKLFAGPKNSAGKALYSDWPWTNGIYGASWRGYMTGVTNGAGVGTNKYGNNVGFVSAAAFIFSTPPADPTVMTGLGPTMIDWTLNYDFDKAEALINGTTPVFAESSMSFMTPPDPTNLSKLRDRGAKLIVFHGTADPVFSYNDTIAWYKGLMAANSGDASNFARVFNVAGMTHTQGGPSTDQFDFVTALVAWVEQGRAPDSVVGTARTAAQNPDMTGSGIPAGRTRPLCPYPKFPKYKGTGSLDDAANFVCP</sequence>
<protein>
    <submittedName>
        <fullName evidence="9">Tannase/feruloyl esterase family alpha/beta hydrolase</fullName>
    </submittedName>
</protein>
<dbReference type="GO" id="GO:0016787">
    <property type="term" value="F:hydrolase activity"/>
    <property type="evidence" value="ECO:0007669"/>
    <property type="project" value="UniProtKB-KW"/>
</dbReference>
<keyword evidence="7" id="KW-1015">Disulfide bond</keyword>
<keyword evidence="3" id="KW-0479">Metal-binding</keyword>
<evidence type="ECO:0000256" key="5">
    <source>
        <dbReference type="ARBA" id="ARBA00022801"/>
    </source>
</evidence>
<evidence type="ECO:0000256" key="3">
    <source>
        <dbReference type="ARBA" id="ARBA00022723"/>
    </source>
</evidence>
<name>A0ABU8VQK3_9BURK</name>
<dbReference type="Pfam" id="PF07519">
    <property type="entry name" value="Tannase"/>
    <property type="match status" value="1"/>
</dbReference>
<feature type="signal peptide" evidence="8">
    <location>
        <begin position="1"/>
        <end position="18"/>
    </location>
</feature>
<evidence type="ECO:0000313" key="9">
    <source>
        <dbReference type="EMBL" id="MEJ8815875.1"/>
    </source>
</evidence>
<dbReference type="Gene3D" id="3.40.50.1820">
    <property type="entry name" value="alpha/beta hydrolase"/>
    <property type="match status" value="1"/>
</dbReference>
<dbReference type="EMBL" id="JBBKZU010000025">
    <property type="protein sequence ID" value="MEJ8815875.1"/>
    <property type="molecule type" value="Genomic_DNA"/>
</dbReference>
<keyword evidence="6" id="KW-0106">Calcium</keyword>
<dbReference type="InterPro" id="IPR029058">
    <property type="entry name" value="AB_hydrolase_fold"/>
</dbReference>
<reference evidence="9 10" key="1">
    <citation type="submission" date="2024-03" db="EMBL/GenBank/DDBJ databases">
        <title>Novel species of the genus Variovorax.</title>
        <authorList>
            <person name="Liu Q."/>
            <person name="Xin Y.-H."/>
        </authorList>
    </citation>
    <scope>NUCLEOTIDE SEQUENCE [LARGE SCALE GENOMIC DNA]</scope>
    <source>
        <strain evidence="9 10">KACC 18899</strain>
    </source>
</reference>
<evidence type="ECO:0000256" key="2">
    <source>
        <dbReference type="ARBA" id="ARBA00022487"/>
    </source>
</evidence>
<dbReference type="PROSITE" id="PS51257">
    <property type="entry name" value="PROKAR_LIPOPROTEIN"/>
    <property type="match status" value="1"/>
</dbReference>
<dbReference type="InterPro" id="IPR011118">
    <property type="entry name" value="Tannase/feruloyl_esterase"/>
</dbReference>
<dbReference type="PANTHER" id="PTHR33938">
    <property type="entry name" value="FERULOYL ESTERASE B-RELATED"/>
    <property type="match status" value="1"/>
</dbReference>
<evidence type="ECO:0000256" key="1">
    <source>
        <dbReference type="ARBA" id="ARBA00006249"/>
    </source>
</evidence>
<dbReference type="PANTHER" id="PTHR33938:SF15">
    <property type="entry name" value="FERULOYL ESTERASE B-RELATED"/>
    <property type="match status" value="1"/>
</dbReference>
<accession>A0ABU8VQK3</accession>
<keyword evidence="4 8" id="KW-0732">Signal</keyword>
<keyword evidence="2" id="KW-0719">Serine esterase</keyword>
<keyword evidence="5 9" id="KW-0378">Hydrolase</keyword>
<evidence type="ECO:0000313" key="10">
    <source>
        <dbReference type="Proteomes" id="UP001365846"/>
    </source>
</evidence>
<evidence type="ECO:0000256" key="4">
    <source>
        <dbReference type="ARBA" id="ARBA00022729"/>
    </source>
</evidence>
<comment type="caution">
    <text evidence="9">The sequence shown here is derived from an EMBL/GenBank/DDBJ whole genome shotgun (WGS) entry which is preliminary data.</text>
</comment>
<organism evidence="9 10">
    <name type="scientific">Variovorax ureilyticus</name>
    <dbReference type="NCBI Taxonomy" id="1836198"/>
    <lineage>
        <taxon>Bacteria</taxon>
        <taxon>Pseudomonadati</taxon>
        <taxon>Pseudomonadota</taxon>
        <taxon>Betaproteobacteria</taxon>
        <taxon>Burkholderiales</taxon>
        <taxon>Comamonadaceae</taxon>
        <taxon>Variovorax</taxon>
    </lineage>
</organism>
<feature type="chain" id="PRO_5046827682" evidence="8">
    <location>
        <begin position="19"/>
        <end position="629"/>
    </location>
</feature>
<evidence type="ECO:0000256" key="6">
    <source>
        <dbReference type="ARBA" id="ARBA00022837"/>
    </source>
</evidence>
<dbReference type="RefSeq" id="WP_340361071.1">
    <property type="nucleotide sequence ID" value="NZ_JBBKZU010000025.1"/>
</dbReference>
<comment type="similarity">
    <text evidence="1">Belongs to the tannase family.</text>
</comment>
<keyword evidence="10" id="KW-1185">Reference proteome</keyword>
<dbReference type="Proteomes" id="UP001365846">
    <property type="component" value="Unassembled WGS sequence"/>
</dbReference>
<proteinExistence type="inferred from homology"/>